<accession>A0A9P6SV93</accession>
<evidence type="ECO:0000313" key="7">
    <source>
        <dbReference type="EMBL" id="KAG0005974.1"/>
    </source>
</evidence>
<dbReference type="InterPro" id="IPR005011">
    <property type="entry name" value="SNU66/SART1"/>
</dbReference>
<evidence type="ECO:0000256" key="3">
    <source>
        <dbReference type="ARBA" id="ARBA00022664"/>
    </source>
</evidence>
<reference evidence="7" key="1">
    <citation type="journal article" date="2020" name="Fungal Divers.">
        <title>Resolving the Mortierellaceae phylogeny through synthesis of multi-gene phylogenetics and phylogenomics.</title>
        <authorList>
            <person name="Vandepol N."/>
            <person name="Liber J."/>
            <person name="Desiro A."/>
            <person name="Na H."/>
            <person name="Kennedy M."/>
            <person name="Barry K."/>
            <person name="Grigoriev I.V."/>
            <person name="Miller A.N."/>
            <person name="O'Donnell K."/>
            <person name="Stajich J.E."/>
            <person name="Bonito G."/>
        </authorList>
    </citation>
    <scope>NUCLEOTIDE SEQUENCE</scope>
    <source>
        <strain evidence="7">MES-2147</strain>
    </source>
</reference>
<dbReference type="InterPro" id="IPR045347">
    <property type="entry name" value="HIND"/>
</dbReference>
<proteinExistence type="inferred from homology"/>
<comment type="caution">
    <text evidence="7">The sequence shown here is derived from an EMBL/GenBank/DDBJ whole genome shotgun (WGS) entry which is preliminary data.</text>
</comment>
<comment type="similarity">
    <text evidence="2">Belongs to the SNU66/SART1 family.</text>
</comment>
<keyword evidence="8" id="KW-1185">Reference proteome</keyword>
<keyword evidence="5" id="KW-0539">Nucleus</keyword>
<name>A0A9P6SV93_9FUNG</name>
<evidence type="ECO:0000256" key="4">
    <source>
        <dbReference type="ARBA" id="ARBA00023187"/>
    </source>
</evidence>
<evidence type="ECO:0000256" key="2">
    <source>
        <dbReference type="ARBA" id="ARBA00006076"/>
    </source>
</evidence>
<evidence type="ECO:0000256" key="5">
    <source>
        <dbReference type="ARBA" id="ARBA00023242"/>
    </source>
</evidence>
<sequence>MSEISASIEETNAIRAKLGLKPLNLGPETSGAKIAEENLKRQREEQAQKAREDEIKSKIAKSRNRRELNKVVPGKGLGEASDDEADDVYKWTIKSRKKEKERLAVEAAKRERQLQEMDEVYQQEYDEDQLAGLRVGHDLANFQEGEE</sequence>
<evidence type="ECO:0000256" key="1">
    <source>
        <dbReference type="ARBA" id="ARBA00004123"/>
    </source>
</evidence>
<dbReference type="EMBL" id="JAAAHW010000153">
    <property type="protein sequence ID" value="KAG0005974.1"/>
    <property type="molecule type" value="Genomic_DNA"/>
</dbReference>
<evidence type="ECO:0000313" key="8">
    <source>
        <dbReference type="Proteomes" id="UP000749646"/>
    </source>
</evidence>
<dbReference type="AlphaFoldDB" id="A0A9P6SV93"/>
<dbReference type="GO" id="GO:0045292">
    <property type="term" value="P:mRNA cis splicing, via spliceosome"/>
    <property type="evidence" value="ECO:0007669"/>
    <property type="project" value="TreeGrafter"/>
</dbReference>
<dbReference type="PANTHER" id="PTHR14152">
    <property type="entry name" value="SQUAMOUS CELL CARCINOMA ANTIGEN RECOGNISED BY CYTOTOXIC T LYMPHOCYTES"/>
    <property type="match status" value="1"/>
</dbReference>
<dbReference type="Proteomes" id="UP000749646">
    <property type="component" value="Unassembled WGS sequence"/>
</dbReference>
<organism evidence="7 8">
    <name type="scientific">Modicella reniformis</name>
    <dbReference type="NCBI Taxonomy" id="1440133"/>
    <lineage>
        <taxon>Eukaryota</taxon>
        <taxon>Fungi</taxon>
        <taxon>Fungi incertae sedis</taxon>
        <taxon>Mucoromycota</taxon>
        <taxon>Mortierellomycotina</taxon>
        <taxon>Mortierellomycetes</taxon>
        <taxon>Mortierellales</taxon>
        <taxon>Mortierellaceae</taxon>
        <taxon>Modicella</taxon>
    </lineage>
</organism>
<feature type="non-terminal residue" evidence="7">
    <location>
        <position position="147"/>
    </location>
</feature>
<protein>
    <submittedName>
        <fullName evidence="7">U4/U6.U5 tri-snRNP-associated protein 1</fullName>
    </submittedName>
</protein>
<dbReference type="Pfam" id="PF03343">
    <property type="entry name" value="SART-1"/>
    <property type="match status" value="1"/>
</dbReference>
<keyword evidence="3" id="KW-0507">mRNA processing</keyword>
<dbReference type="Pfam" id="PF19252">
    <property type="entry name" value="HIND"/>
    <property type="match status" value="1"/>
</dbReference>
<comment type="subcellular location">
    <subcellularLocation>
        <location evidence="1">Nucleus</location>
    </subcellularLocation>
</comment>
<dbReference type="PANTHER" id="PTHR14152:SF5">
    <property type="entry name" value="U4_U6.U5 TRI-SNRNP-ASSOCIATED PROTEIN 1"/>
    <property type="match status" value="1"/>
</dbReference>
<gene>
    <name evidence="7" type="primary">SART1</name>
    <name evidence="7" type="ORF">BGZ65_009738</name>
</gene>
<dbReference type="OrthoDB" id="5583at2759"/>
<evidence type="ECO:0000256" key="6">
    <source>
        <dbReference type="SAM" id="MobiDB-lite"/>
    </source>
</evidence>
<dbReference type="GO" id="GO:0000481">
    <property type="term" value="P:maturation of 5S rRNA"/>
    <property type="evidence" value="ECO:0007669"/>
    <property type="project" value="TreeGrafter"/>
</dbReference>
<dbReference type="GO" id="GO:0046540">
    <property type="term" value="C:U4/U6 x U5 tri-snRNP complex"/>
    <property type="evidence" value="ECO:0007669"/>
    <property type="project" value="InterPro"/>
</dbReference>
<keyword evidence="4" id="KW-0508">mRNA splicing</keyword>
<feature type="region of interest" description="Disordered" evidence="6">
    <location>
        <begin position="63"/>
        <end position="82"/>
    </location>
</feature>